<dbReference type="InterPro" id="IPR050624">
    <property type="entry name" value="HTH-type_Tx_Regulator"/>
</dbReference>
<feature type="DNA-binding region" description="H-T-H motif" evidence="2">
    <location>
        <begin position="56"/>
        <end position="75"/>
    </location>
</feature>
<evidence type="ECO:0000256" key="2">
    <source>
        <dbReference type="PROSITE-ProRule" id="PRU00335"/>
    </source>
</evidence>
<dbReference type="EMBL" id="QFPX01000027">
    <property type="protein sequence ID" value="PZQ51098.1"/>
    <property type="molecule type" value="Genomic_DNA"/>
</dbReference>
<keyword evidence="1 2" id="KW-0238">DNA-binding</keyword>
<dbReference type="GO" id="GO:0003677">
    <property type="term" value="F:DNA binding"/>
    <property type="evidence" value="ECO:0007669"/>
    <property type="project" value="UniProtKB-UniRule"/>
</dbReference>
<dbReference type="PROSITE" id="PS50977">
    <property type="entry name" value="HTH_TETR_2"/>
    <property type="match status" value="1"/>
</dbReference>
<dbReference type="PANTHER" id="PTHR43479:SF11">
    <property type="entry name" value="ACREF_ENVCD OPERON REPRESSOR-RELATED"/>
    <property type="match status" value="1"/>
</dbReference>
<evidence type="ECO:0000259" key="4">
    <source>
        <dbReference type="PROSITE" id="PS50977"/>
    </source>
</evidence>
<organism evidence="5 6">
    <name type="scientific">Novosphingobium pentaromativorans</name>
    <dbReference type="NCBI Taxonomy" id="205844"/>
    <lineage>
        <taxon>Bacteria</taxon>
        <taxon>Pseudomonadati</taxon>
        <taxon>Pseudomonadota</taxon>
        <taxon>Alphaproteobacteria</taxon>
        <taxon>Sphingomonadales</taxon>
        <taxon>Sphingomonadaceae</taxon>
        <taxon>Novosphingobium</taxon>
    </lineage>
</organism>
<dbReference type="Pfam" id="PF00440">
    <property type="entry name" value="TetR_N"/>
    <property type="match status" value="1"/>
</dbReference>
<evidence type="ECO:0000256" key="1">
    <source>
        <dbReference type="ARBA" id="ARBA00023125"/>
    </source>
</evidence>
<gene>
    <name evidence="5" type="ORF">DI555_21270</name>
</gene>
<feature type="domain" description="HTH tetR-type" evidence="4">
    <location>
        <begin position="33"/>
        <end position="93"/>
    </location>
</feature>
<reference evidence="5 6" key="1">
    <citation type="submission" date="2017-08" db="EMBL/GenBank/DDBJ databases">
        <title>Infants hospitalized years apart are colonized by the same room-sourced microbial strains.</title>
        <authorList>
            <person name="Brooks B."/>
            <person name="Olm M.R."/>
            <person name="Firek B.A."/>
            <person name="Baker R."/>
            <person name="Thomas B.C."/>
            <person name="Morowitz M.J."/>
            <person name="Banfield J.F."/>
        </authorList>
    </citation>
    <scope>NUCLEOTIDE SEQUENCE [LARGE SCALE GENOMIC DNA]</scope>
    <source>
        <strain evidence="5">S2_005_002_R2_33</strain>
    </source>
</reference>
<dbReference type="InterPro" id="IPR001647">
    <property type="entry name" value="HTH_TetR"/>
</dbReference>
<comment type="caution">
    <text evidence="5">The sequence shown here is derived from an EMBL/GenBank/DDBJ whole genome shotgun (WGS) entry which is preliminary data.</text>
</comment>
<accession>A0A2W5NF72</accession>
<evidence type="ECO:0000313" key="5">
    <source>
        <dbReference type="EMBL" id="PZQ51098.1"/>
    </source>
</evidence>
<dbReference type="AlphaFoldDB" id="A0A2W5NF72"/>
<dbReference type="SUPFAM" id="SSF46689">
    <property type="entry name" value="Homeodomain-like"/>
    <property type="match status" value="1"/>
</dbReference>
<dbReference type="Proteomes" id="UP000249082">
    <property type="component" value="Unassembled WGS sequence"/>
</dbReference>
<feature type="compositionally biased region" description="Basic and acidic residues" evidence="3">
    <location>
        <begin position="1"/>
        <end position="12"/>
    </location>
</feature>
<dbReference type="InterPro" id="IPR009057">
    <property type="entry name" value="Homeodomain-like_sf"/>
</dbReference>
<sequence>MAENKKSNRASRDASPQKAEPLASSRSTHARALRSGKALQEAMLALLQRKPFDQISVRDICAEAKVHYATFFRHHESKEALLNGIAKDEIAHLNQLTLSIRDAESYEAGFEALCTYVADHRGLWSILLNGGAGGAMREEWLRVSMVVASSEKPINAWLPTELGTICAATLIAETLAWWVGQPEDAYSVSEIAKILYRLLSTSIMAPD</sequence>
<protein>
    <submittedName>
        <fullName evidence="5">TetR/AcrR family transcriptional regulator</fullName>
    </submittedName>
</protein>
<evidence type="ECO:0000313" key="6">
    <source>
        <dbReference type="Proteomes" id="UP000249082"/>
    </source>
</evidence>
<dbReference type="PANTHER" id="PTHR43479">
    <property type="entry name" value="ACREF/ENVCD OPERON REPRESSOR-RELATED"/>
    <property type="match status" value="1"/>
</dbReference>
<name>A0A2W5NF72_9SPHN</name>
<dbReference type="Gene3D" id="1.10.357.10">
    <property type="entry name" value="Tetracycline Repressor, domain 2"/>
    <property type="match status" value="1"/>
</dbReference>
<evidence type="ECO:0000256" key="3">
    <source>
        <dbReference type="SAM" id="MobiDB-lite"/>
    </source>
</evidence>
<feature type="region of interest" description="Disordered" evidence="3">
    <location>
        <begin position="1"/>
        <end position="28"/>
    </location>
</feature>
<proteinExistence type="predicted"/>